<keyword evidence="3" id="KW-0614">Plasmid</keyword>
<dbReference type="Pfam" id="PF03432">
    <property type="entry name" value="Relaxase"/>
    <property type="match status" value="1"/>
</dbReference>
<accession>Q8GAN1</accession>
<geneLocation type="plasmid" evidence="3">
    <name>pAO1</name>
</geneLocation>
<protein>
    <recommendedName>
        <fullName evidence="2">MobA/VirD2-like nuclease domain-containing protein</fullName>
    </recommendedName>
</protein>
<feature type="region of interest" description="Disordered" evidence="1">
    <location>
        <begin position="508"/>
        <end position="549"/>
    </location>
</feature>
<dbReference type="GeneID" id="84020226"/>
<evidence type="ECO:0000313" key="3">
    <source>
        <dbReference type="EMBL" id="CAD47873.1"/>
    </source>
</evidence>
<reference evidence="3" key="2">
    <citation type="submission" date="2013-12" db="EMBL/GenBank/DDBJ databases">
        <authorList>
            <person name="Mihasan M."/>
            <person name="Brandsch R."/>
        </authorList>
    </citation>
    <scope>NUCLEOTIDE SEQUENCE</scope>
    <source>
        <strain evidence="3">ATCC 49919</strain>
        <plasmid evidence="3">pAO1</plasmid>
    </source>
</reference>
<reference evidence="3" key="1">
    <citation type="journal article" date="2003" name="J. Bacteriol.">
        <title>Sequence of the 165-kilobase catabolic plasmid pAO1 from Arthrobacter nicotinovorans and identification of a pAO1-dependent nicotine uptake system.</title>
        <authorList>
            <person name="Igloi G.L."/>
            <person name="Brandsch R."/>
        </authorList>
    </citation>
    <scope>NUCLEOTIDE SEQUENCE [LARGE SCALE GENOMIC DNA]</scope>
    <source>
        <strain evidence="3">ATCC 49919</strain>
        <plasmid evidence="3">pAO1</plasmid>
    </source>
</reference>
<dbReference type="RefSeq" id="WP_016359384.1">
    <property type="nucleotide sequence ID" value="NC_021229.1"/>
</dbReference>
<dbReference type="AlphaFoldDB" id="Q8GAN1"/>
<evidence type="ECO:0000256" key="1">
    <source>
        <dbReference type="SAM" id="MobiDB-lite"/>
    </source>
</evidence>
<feature type="compositionally biased region" description="Polar residues" evidence="1">
    <location>
        <begin position="534"/>
        <end position="543"/>
    </location>
</feature>
<dbReference type="InterPro" id="IPR005094">
    <property type="entry name" value="Endonuclease_MobA/VirD2"/>
</dbReference>
<name>Q8GAN1_PAENI</name>
<dbReference type="EMBL" id="AJ507836">
    <property type="protein sequence ID" value="CAD47873.1"/>
    <property type="molecule type" value="Genomic_DNA"/>
</dbReference>
<evidence type="ECO:0000259" key="2">
    <source>
        <dbReference type="Pfam" id="PF03432"/>
    </source>
</evidence>
<organism evidence="3">
    <name type="scientific">Paenarthrobacter nicotinovorans</name>
    <name type="common">Arthrobacter nicotinovorans</name>
    <dbReference type="NCBI Taxonomy" id="29320"/>
    <lineage>
        <taxon>Bacteria</taxon>
        <taxon>Bacillati</taxon>
        <taxon>Actinomycetota</taxon>
        <taxon>Actinomycetes</taxon>
        <taxon>Micrococcales</taxon>
        <taxon>Micrococcaceae</taxon>
        <taxon>Paenarthrobacter</taxon>
    </lineage>
</organism>
<sequence length="549" mass="59521">MIPNITRGSRMAGLMVYLVSTDADKTKNAHTEPHLVAGDAAIMAWYDDGVLDHDDAAAIAKHLDQPRKAYGVEVRVKDFAWDASRKERVHVGYKDASVWHCSLSLRAEEGALTDQQWGDIANDFVDGMGFTTASGKAQCRWAAINHGTSENGNHHIHIAVSLVREDGTKASTHGDYKTAQQACRELEVKYGLEQLSTVHATRGYDRAEKATALRGEREMHRASLARKVRACASASATEGEFVRRARQTGMLVRPRYAKTTTDVIVGYSVAERPRPGERPIWFGGGTLATDLRLGALRQDWMDSPQAATEAAAEWNAAARNKRTVSRTGPENATPPGQAWVDYTRNATALADQLRTIPRDDHATWAKAAREVSGAFAAWSYRLEPTPGPLAATAAELSRTAQLRAPRQHSKPVVLPSIAGTAMLFMAASSKNKTAAQTALMVQLINTAFAVYEMHAQSGRTREAQRIRSVVENQLAPFTVTMPKPVPVGAGEQSASEAVVPPRAVDIARRGMTPLRPGSVVPATPTPATPATPTKTQQTSQRDTGQGLDR</sequence>
<proteinExistence type="predicted"/>
<feature type="domain" description="MobA/VirD2-like nuclease" evidence="2">
    <location>
        <begin position="77"/>
        <end position="192"/>
    </location>
</feature>